<reference evidence="2 3" key="1">
    <citation type="submission" date="2013-04" db="EMBL/GenBank/DDBJ databases">
        <title>The Genome Sequence of Propionimicrobium lymphophilum ACS-093-V-SCH5.</title>
        <authorList>
            <consortium name="The Broad Institute Genomics Platform"/>
            <person name="Earl A."/>
            <person name="Ward D."/>
            <person name="Feldgarden M."/>
            <person name="Gevers D."/>
            <person name="Saerens B."/>
            <person name="Vaneechoutte M."/>
            <person name="Walker B."/>
            <person name="Young S."/>
            <person name="Zeng Q."/>
            <person name="Gargeya S."/>
            <person name="Fitzgerald M."/>
            <person name="Haas B."/>
            <person name="Abouelleil A."/>
            <person name="Allen A.W."/>
            <person name="Alvarado L."/>
            <person name="Arachchi H.M."/>
            <person name="Berlin A.M."/>
            <person name="Chapman S.B."/>
            <person name="Gainer-Dewar J."/>
            <person name="Goldberg J."/>
            <person name="Griggs A."/>
            <person name="Gujja S."/>
            <person name="Hansen M."/>
            <person name="Howarth C."/>
            <person name="Imamovic A."/>
            <person name="Ireland A."/>
            <person name="Larimer J."/>
            <person name="McCowan C."/>
            <person name="Murphy C."/>
            <person name="Pearson M."/>
            <person name="Poon T.W."/>
            <person name="Priest M."/>
            <person name="Roberts A."/>
            <person name="Saif S."/>
            <person name="Shea T."/>
            <person name="Sisk P."/>
            <person name="Sykes S."/>
            <person name="Wortman J."/>
            <person name="Nusbaum C."/>
            <person name="Birren B."/>
        </authorList>
    </citation>
    <scope>NUCLEOTIDE SEQUENCE [LARGE SCALE GENOMIC DNA]</scope>
    <source>
        <strain evidence="2 3">ACS-093-V-SCH5</strain>
    </source>
</reference>
<dbReference type="AlphaFoldDB" id="S2WJ81"/>
<keyword evidence="3" id="KW-1185">Reference proteome</keyword>
<dbReference type="Proteomes" id="UP000014417">
    <property type="component" value="Unassembled WGS sequence"/>
</dbReference>
<gene>
    <name evidence="2" type="ORF">HMPREF9306_01386</name>
</gene>
<dbReference type="Gene3D" id="6.10.250.3150">
    <property type="match status" value="1"/>
</dbReference>
<accession>S2WJ81</accession>
<dbReference type="EMBL" id="AGZR01000008">
    <property type="protein sequence ID" value="EPD32687.1"/>
    <property type="molecule type" value="Genomic_DNA"/>
</dbReference>
<keyword evidence="1" id="KW-0175">Coiled coil</keyword>
<dbReference type="SUPFAM" id="SSF57997">
    <property type="entry name" value="Tropomyosin"/>
    <property type="match status" value="1"/>
</dbReference>
<dbReference type="InterPro" id="IPR038765">
    <property type="entry name" value="Papain-like_cys_pep_sf"/>
</dbReference>
<evidence type="ECO:0000313" key="3">
    <source>
        <dbReference type="Proteomes" id="UP000014417"/>
    </source>
</evidence>
<evidence type="ECO:0000256" key="1">
    <source>
        <dbReference type="SAM" id="Coils"/>
    </source>
</evidence>
<feature type="coiled-coil region" evidence="1">
    <location>
        <begin position="211"/>
        <end position="245"/>
    </location>
</feature>
<evidence type="ECO:0000313" key="2">
    <source>
        <dbReference type="EMBL" id="EPD32687.1"/>
    </source>
</evidence>
<sequence>MEINLALSFDLGESLDSNLKYLKNRKVRFVTLYQNKYVESGLVIFQKKLKITAASILVGISISAGACVLPAQADTLDDELAAVKQKIAASQSTIDEHTSSLEKADLDVNAAQKDLDEARIKVAESLKRMEAAQSEADDAQAALQKAQHDFEESVAAVDSAKAEVEEQKKLVGEAARSELQQKSTLSGISIFFSSQNSSDLAKRAQWAKNVAGSTDKKLTEYENSLKKLEARQKEMEEAKGVAQSARDSAVASLVNTQSIAAEARQAADSFNEKLQVVKDSYDAASKLLAAAVSDNEELKARSQKLSAEISERDRKLAAEAEAARQRANRTAAQAVGDWVTTNIAPGQIPPVSVQQALANAQALNGNPGFEGLCLALVANMYGYSTSGTMSAQLAANDIQAAGQMHTGGDIPVGALVFYNGWPAGNPYGHVALYAGNGMVWSNGANGGVGLMPISTPTVAWGEPMIGWSSVWLPNAR</sequence>
<dbReference type="PATRIC" id="fig|883161.3.peg.1380"/>
<feature type="coiled-coil region" evidence="1">
    <location>
        <begin position="94"/>
        <end position="163"/>
    </location>
</feature>
<name>S2WJ81_9ACTN</name>
<organism evidence="2 3">
    <name type="scientific">Propionimicrobium lymphophilum ACS-093-V-SCH5</name>
    <dbReference type="NCBI Taxonomy" id="883161"/>
    <lineage>
        <taxon>Bacteria</taxon>
        <taxon>Bacillati</taxon>
        <taxon>Actinomycetota</taxon>
        <taxon>Actinomycetes</taxon>
        <taxon>Propionibacteriales</taxon>
        <taxon>Propionibacteriaceae</taxon>
        <taxon>Propionimicrobium</taxon>
    </lineage>
</organism>
<comment type="caution">
    <text evidence="2">The sequence shown here is derived from an EMBL/GenBank/DDBJ whole genome shotgun (WGS) entry which is preliminary data.</text>
</comment>
<feature type="coiled-coil region" evidence="1">
    <location>
        <begin position="281"/>
        <end position="315"/>
    </location>
</feature>
<dbReference type="STRING" id="883161.HMPREF9306_01386"/>
<dbReference type="HOGENOM" id="CLU_573480_0_0_11"/>
<protein>
    <submittedName>
        <fullName evidence="2">Uncharacterized protein</fullName>
    </submittedName>
</protein>
<dbReference type="SUPFAM" id="SSF54001">
    <property type="entry name" value="Cysteine proteinases"/>
    <property type="match status" value="1"/>
</dbReference>
<proteinExistence type="predicted"/>